<dbReference type="Pfam" id="PF14588">
    <property type="entry name" value="YjgF_endoribonc"/>
    <property type="match status" value="1"/>
</dbReference>
<evidence type="ECO:0000313" key="2">
    <source>
        <dbReference type="EMBL" id="MFC3705643.1"/>
    </source>
</evidence>
<dbReference type="PANTHER" id="PTHR43760">
    <property type="entry name" value="ENDORIBONUCLEASE-RELATED"/>
    <property type="match status" value="1"/>
</dbReference>
<dbReference type="Gene3D" id="3.30.1330.40">
    <property type="entry name" value="RutC-like"/>
    <property type="match status" value="1"/>
</dbReference>
<reference evidence="3" key="1">
    <citation type="journal article" date="2019" name="Int. J. Syst. Evol. Microbiol.">
        <title>The Global Catalogue of Microorganisms (GCM) 10K type strain sequencing project: providing services to taxonomists for standard genome sequencing and annotation.</title>
        <authorList>
            <consortium name="The Broad Institute Genomics Platform"/>
            <consortium name="The Broad Institute Genome Sequencing Center for Infectious Disease"/>
            <person name="Wu L."/>
            <person name="Ma J."/>
        </authorList>
    </citation>
    <scope>NUCLEOTIDE SEQUENCE [LARGE SCALE GENOMIC DNA]</scope>
    <source>
        <strain evidence="3">KCTC 42281</strain>
    </source>
</reference>
<dbReference type="RefSeq" id="WP_380097534.1">
    <property type="nucleotide sequence ID" value="NZ_JBHRYD010000011.1"/>
</dbReference>
<protein>
    <submittedName>
        <fullName evidence="2">RidA family protein</fullName>
    </submittedName>
</protein>
<organism evidence="2 3">
    <name type="scientific">Devosia honganensis</name>
    <dbReference type="NCBI Taxonomy" id="1610527"/>
    <lineage>
        <taxon>Bacteria</taxon>
        <taxon>Pseudomonadati</taxon>
        <taxon>Pseudomonadota</taxon>
        <taxon>Alphaproteobacteria</taxon>
        <taxon>Hyphomicrobiales</taxon>
        <taxon>Devosiaceae</taxon>
        <taxon>Devosia</taxon>
    </lineage>
</organism>
<sequence length="153" mass="16344">MSIDDRLRELGLELPDAASPSFNYVPVILHRGIAYVSGQMPKVDGEVRVFGKVGAEVDLETARGEARICILQGLACLRASLGSLDRIERILKINGFVASAPGFNAQPKVLDAASDLLAEIFGEAGRHARAAIGAAELPRNAAVEIEMTVAYRD</sequence>
<accession>A0ABV7X4X6</accession>
<dbReference type="PANTHER" id="PTHR43760:SF1">
    <property type="entry name" value="ENDORIBONUCLEASE L-PSP_CHORISMATE MUTASE-LIKE DOMAIN-CONTAINING PROTEIN"/>
    <property type="match status" value="1"/>
</dbReference>
<name>A0ABV7X4X6_9HYPH</name>
<comment type="caution">
    <text evidence="2">The sequence shown here is derived from an EMBL/GenBank/DDBJ whole genome shotgun (WGS) entry which is preliminary data.</text>
</comment>
<proteinExistence type="predicted"/>
<dbReference type="EMBL" id="JBHRYD010000011">
    <property type="protein sequence ID" value="MFC3705643.1"/>
    <property type="molecule type" value="Genomic_DNA"/>
</dbReference>
<keyword evidence="3" id="KW-1185">Reference proteome</keyword>
<dbReference type="CDD" id="cd02199">
    <property type="entry name" value="YjgF_YER057c_UK114_like_1"/>
    <property type="match status" value="1"/>
</dbReference>
<dbReference type="InterPro" id="IPR035959">
    <property type="entry name" value="RutC-like_sf"/>
</dbReference>
<feature type="domain" description="Endoribonuclease L-PSP/chorismate mutase-like" evidence="1">
    <location>
        <begin position="5"/>
        <end position="141"/>
    </location>
</feature>
<evidence type="ECO:0000259" key="1">
    <source>
        <dbReference type="Pfam" id="PF14588"/>
    </source>
</evidence>
<dbReference type="Proteomes" id="UP001595613">
    <property type="component" value="Unassembled WGS sequence"/>
</dbReference>
<gene>
    <name evidence="2" type="ORF">ACFOOL_12845</name>
</gene>
<dbReference type="SUPFAM" id="SSF55298">
    <property type="entry name" value="YjgF-like"/>
    <property type="match status" value="1"/>
</dbReference>
<dbReference type="InterPro" id="IPR013813">
    <property type="entry name" value="Endoribo_LPSP/chorism_mut-like"/>
</dbReference>
<evidence type="ECO:0000313" key="3">
    <source>
        <dbReference type="Proteomes" id="UP001595613"/>
    </source>
</evidence>